<keyword evidence="5 9" id="KW-0653">Protein transport</keyword>
<keyword evidence="8 9" id="KW-0472">Membrane</keyword>
<dbReference type="PANTHER" id="PTHR42982:SF1">
    <property type="entry name" value="SEC-INDEPENDENT PROTEIN TRANSLOCASE PROTEIN TATA"/>
    <property type="match status" value="1"/>
</dbReference>
<evidence type="ECO:0000256" key="5">
    <source>
        <dbReference type="ARBA" id="ARBA00022927"/>
    </source>
</evidence>
<name>A0A3A1YM19_9FLAO</name>
<evidence type="ECO:0000256" key="7">
    <source>
        <dbReference type="ARBA" id="ARBA00023010"/>
    </source>
</evidence>
<dbReference type="NCBIfam" id="TIGR01411">
    <property type="entry name" value="tatAE"/>
    <property type="match status" value="1"/>
</dbReference>
<keyword evidence="6 9" id="KW-1133">Transmembrane helix</keyword>
<evidence type="ECO:0000256" key="1">
    <source>
        <dbReference type="ARBA" id="ARBA00004162"/>
    </source>
</evidence>
<dbReference type="HAMAP" id="MF_00236">
    <property type="entry name" value="TatA_E"/>
    <property type="match status" value="1"/>
</dbReference>
<dbReference type="EMBL" id="NSDI01000001">
    <property type="protein sequence ID" value="RIY38318.1"/>
    <property type="molecule type" value="Genomic_DNA"/>
</dbReference>
<sequence length="67" mass="7327">MLANSIFLGIAGPWQIAVVVILILLLFGGKKIPELMRGLGSGIKEFKDATKEPNKDETNSSIEKKQE</sequence>
<dbReference type="PANTHER" id="PTHR42982">
    <property type="entry name" value="SEC-INDEPENDENT PROTEIN TRANSLOCASE PROTEIN TATA"/>
    <property type="match status" value="1"/>
</dbReference>
<dbReference type="InterPro" id="IPR003369">
    <property type="entry name" value="TatA/B/E"/>
</dbReference>
<evidence type="ECO:0000313" key="12">
    <source>
        <dbReference type="Proteomes" id="UP000265497"/>
    </source>
</evidence>
<dbReference type="AlphaFoldDB" id="A0A3A1YM19"/>
<comment type="subcellular location">
    <subcellularLocation>
        <location evidence="1 9">Cell membrane</location>
        <topology evidence="1 9">Single-pass membrane protein</topology>
    </subcellularLocation>
</comment>
<evidence type="ECO:0000256" key="10">
    <source>
        <dbReference type="SAM" id="MobiDB-lite"/>
    </source>
</evidence>
<proteinExistence type="inferred from homology"/>
<dbReference type="RefSeq" id="WP_042346262.1">
    <property type="nucleotide sequence ID" value="NZ_BOQK01000041.1"/>
</dbReference>
<comment type="subunit">
    <text evidence="9">Forms a complex with TatC.</text>
</comment>
<dbReference type="Proteomes" id="UP000265497">
    <property type="component" value="Unassembled WGS sequence"/>
</dbReference>
<dbReference type="Gene3D" id="1.20.5.3310">
    <property type="match status" value="1"/>
</dbReference>
<keyword evidence="3 9" id="KW-1003">Cell membrane</keyword>
<comment type="function">
    <text evidence="9">Part of the twin-arginine translocation (Tat) system that transports large folded proteins containing a characteristic twin-arginine motif in their signal peptide across membranes. TatA could form the protein-conducting channel of the Tat system.</text>
</comment>
<dbReference type="GO" id="GO:0043953">
    <property type="term" value="P:protein transport by the Tat complex"/>
    <property type="evidence" value="ECO:0007669"/>
    <property type="project" value="UniProtKB-UniRule"/>
</dbReference>
<dbReference type="GO" id="GO:0033281">
    <property type="term" value="C:TAT protein transport complex"/>
    <property type="evidence" value="ECO:0007669"/>
    <property type="project" value="UniProtKB-UniRule"/>
</dbReference>
<keyword evidence="7 9" id="KW-0811">Translocation</keyword>
<evidence type="ECO:0000256" key="3">
    <source>
        <dbReference type="ARBA" id="ARBA00022475"/>
    </source>
</evidence>
<feature type="region of interest" description="Disordered" evidence="10">
    <location>
        <begin position="46"/>
        <end position="67"/>
    </location>
</feature>
<protein>
    <recommendedName>
        <fullName evidence="9">Sec-independent protein translocase protein TatA</fullName>
    </recommendedName>
</protein>
<dbReference type="GO" id="GO:0008320">
    <property type="term" value="F:protein transmembrane transporter activity"/>
    <property type="evidence" value="ECO:0007669"/>
    <property type="project" value="UniProtKB-UniRule"/>
</dbReference>
<evidence type="ECO:0000256" key="2">
    <source>
        <dbReference type="ARBA" id="ARBA00022448"/>
    </source>
</evidence>
<keyword evidence="2 9" id="KW-0813">Transport</keyword>
<evidence type="ECO:0000256" key="8">
    <source>
        <dbReference type="ARBA" id="ARBA00023136"/>
    </source>
</evidence>
<accession>A0A3A1YM19</accession>
<dbReference type="InterPro" id="IPR006312">
    <property type="entry name" value="TatA/E"/>
</dbReference>
<dbReference type="Pfam" id="PF02416">
    <property type="entry name" value="TatA_B_E"/>
    <property type="match status" value="1"/>
</dbReference>
<evidence type="ECO:0000256" key="4">
    <source>
        <dbReference type="ARBA" id="ARBA00022692"/>
    </source>
</evidence>
<evidence type="ECO:0000313" key="11">
    <source>
        <dbReference type="EMBL" id="RIY38318.1"/>
    </source>
</evidence>
<organism evidence="11 12">
    <name type="scientific">Capnocytophaga canis</name>
    <dbReference type="NCBI Taxonomy" id="1848903"/>
    <lineage>
        <taxon>Bacteria</taxon>
        <taxon>Pseudomonadati</taxon>
        <taxon>Bacteroidota</taxon>
        <taxon>Flavobacteriia</taxon>
        <taxon>Flavobacteriales</taxon>
        <taxon>Flavobacteriaceae</taxon>
        <taxon>Capnocytophaga</taxon>
    </lineage>
</organism>
<evidence type="ECO:0000256" key="9">
    <source>
        <dbReference type="HAMAP-Rule" id="MF_00236"/>
    </source>
</evidence>
<keyword evidence="4 9" id="KW-0812">Transmembrane</keyword>
<gene>
    <name evidence="9" type="primary">tatA</name>
    <name evidence="11" type="ORF">CKY20_01915</name>
</gene>
<reference evidence="11 12" key="1">
    <citation type="submission" date="2017-08" db="EMBL/GenBank/DDBJ databases">
        <title>Capnocytophaga canis 17-158 assembly.</title>
        <authorList>
            <person name="Gulvik C.A."/>
        </authorList>
    </citation>
    <scope>NUCLEOTIDE SEQUENCE [LARGE SCALE GENOMIC DNA]</scope>
    <source>
        <strain evidence="11 12">17-158</strain>
    </source>
</reference>
<evidence type="ECO:0000256" key="6">
    <source>
        <dbReference type="ARBA" id="ARBA00022989"/>
    </source>
</evidence>
<feature type="transmembrane region" description="Helical" evidence="9">
    <location>
        <begin position="6"/>
        <end position="27"/>
    </location>
</feature>
<comment type="caution">
    <text evidence="11">The sequence shown here is derived from an EMBL/GenBank/DDBJ whole genome shotgun (WGS) entry which is preliminary data.</text>
</comment>
<comment type="similarity">
    <text evidence="9">Belongs to the TatA/E family.</text>
</comment>